<dbReference type="InterPro" id="IPR052954">
    <property type="entry name" value="GPCR-Ligand_Int"/>
</dbReference>
<feature type="transmembrane region" description="Helical" evidence="5">
    <location>
        <begin position="302"/>
        <end position="328"/>
    </location>
</feature>
<feature type="transmembrane region" description="Helical" evidence="5">
    <location>
        <begin position="88"/>
        <end position="109"/>
    </location>
</feature>
<dbReference type="Proteomes" id="UP000663874">
    <property type="component" value="Unassembled WGS sequence"/>
</dbReference>
<dbReference type="PANTHER" id="PTHR46641">
    <property type="entry name" value="FMRFAMIDE RECEPTOR-RELATED"/>
    <property type="match status" value="1"/>
</dbReference>
<name>A0A814SUE9_9BILA</name>
<keyword evidence="4 5" id="KW-0472">Membrane</keyword>
<comment type="subcellular location">
    <subcellularLocation>
        <location evidence="1">Membrane</location>
    </subcellularLocation>
</comment>
<protein>
    <recommendedName>
        <fullName evidence="6">G-protein coupled receptors family 1 profile domain-containing protein</fullName>
    </recommendedName>
</protein>
<accession>A0A814SUE9</accession>
<dbReference type="AlphaFoldDB" id="A0A814SUE9"/>
<feature type="transmembrane region" description="Helical" evidence="5">
    <location>
        <begin position="223"/>
        <end position="245"/>
    </location>
</feature>
<evidence type="ECO:0000256" key="5">
    <source>
        <dbReference type="SAM" id="Phobius"/>
    </source>
</evidence>
<feature type="transmembrane region" description="Helical" evidence="5">
    <location>
        <begin position="171"/>
        <end position="191"/>
    </location>
</feature>
<dbReference type="Pfam" id="PF00001">
    <property type="entry name" value="7tm_1"/>
    <property type="match status" value="1"/>
</dbReference>
<comment type="caution">
    <text evidence="7">The sequence shown here is derived from an EMBL/GenBank/DDBJ whole genome shotgun (WGS) entry which is preliminary data.</text>
</comment>
<evidence type="ECO:0000256" key="3">
    <source>
        <dbReference type="ARBA" id="ARBA00022989"/>
    </source>
</evidence>
<evidence type="ECO:0000256" key="4">
    <source>
        <dbReference type="ARBA" id="ARBA00023136"/>
    </source>
</evidence>
<evidence type="ECO:0000256" key="1">
    <source>
        <dbReference type="ARBA" id="ARBA00004370"/>
    </source>
</evidence>
<feature type="transmembrane region" description="Helical" evidence="5">
    <location>
        <begin position="129"/>
        <end position="150"/>
    </location>
</feature>
<evidence type="ECO:0000256" key="2">
    <source>
        <dbReference type="ARBA" id="ARBA00022692"/>
    </source>
</evidence>
<dbReference type="GO" id="GO:0016020">
    <property type="term" value="C:membrane"/>
    <property type="evidence" value="ECO:0007669"/>
    <property type="project" value="UniProtKB-SubCell"/>
</dbReference>
<organism evidence="7 9">
    <name type="scientific">Rotaria sordida</name>
    <dbReference type="NCBI Taxonomy" id="392033"/>
    <lineage>
        <taxon>Eukaryota</taxon>
        <taxon>Metazoa</taxon>
        <taxon>Spiralia</taxon>
        <taxon>Gnathifera</taxon>
        <taxon>Rotifera</taxon>
        <taxon>Eurotatoria</taxon>
        <taxon>Bdelloidea</taxon>
        <taxon>Philodinida</taxon>
        <taxon>Philodinidae</taxon>
        <taxon>Rotaria</taxon>
    </lineage>
</organism>
<feature type="transmembrane region" description="Helical" evidence="5">
    <location>
        <begin position="270"/>
        <end position="296"/>
    </location>
</feature>
<keyword evidence="3 5" id="KW-1133">Transmembrane helix</keyword>
<dbReference type="EMBL" id="CAJOBE010001389">
    <property type="protein sequence ID" value="CAF3739756.1"/>
    <property type="molecule type" value="Genomic_DNA"/>
</dbReference>
<evidence type="ECO:0000313" key="9">
    <source>
        <dbReference type="Proteomes" id="UP000663889"/>
    </source>
</evidence>
<gene>
    <name evidence="8" type="ORF">FNK824_LOCUS11606</name>
    <name evidence="7" type="ORF">SEV965_LOCUS18536</name>
</gene>
<sequence length="461" mass="53557">MNISNQTNICQNIDLIFDTSSKCFNDISPPNITDCDLMIVIYRLILIDCYIERLFFPTAATLIVIGTILNLFSLFCFLKINKRNSQNVYLSVLALGDTLNLHVNFTIPILRQIDIIDDYFHNSSILCRINGFLTEFFLIFPTWIVVLLTFERLICVLRPLKCHSLYTHKRAKISIFILILIVICLCIYRFFDLKGIDQGSVFSIVACDGYTYKTLIIIRHLNLIIWAILPECLTLIMNLIIIYNIKLATQNFQPFYSQARQAKFNQATKTVLLISILFLIFHTPTGIMIGLNLIYATKERTIGLTIILVSRKLTVILYEISLCCKFFIYNQTFRNFKDIFYTSVSRFTRHTNSAKLGRPRSPRNHARYHLTKSFQSGQIKSNTIYRAKETDLLVHQQRKDSFITITSISRASRDQQQQQRQPFTFKMMNNNDSFKITLPQTPILLRRYTADTRMAISNNNS</sequence>
<dbReference type="Proteomes" id="UP000663889">
    <property type="component" value="Unassembled WGS sequence"/>
</dbReference>
<evidence type="ECO:0000313" key="8">
    <source>
        <dbReference type="EMBL" id="CAF3739756.1"/>
    </source>
</evidence>
<dbReference type="Gene3D" id="1.20.1070.10">
    <property type="entry name" value="Rhodopsin 7-helix transmembrane proteins"/>
    <property type="match status" value="1"/>
</dbReference>
<evidence type="ECO:0000313" key="7">
    <source>
        <dbReference type="EMBL" id="CAF1152654.1"/>
    </source>
</evidence>
<dbReference type="PROSITE" id="PS50262">
    <property type="entry name" value="G_PROTEIN_RECEP_F1_2"/>
    <property type="match status" value="1"/>
</dbReference>
<dbReference type="SUPFAM" id="SSF81321">
    <property type="entry name" value="Family A G protein-coupled receptor-like"/>
    <property type="match status" value="1"/>
</dbReference>
<proteinExistence type="predicted"/>
<dbReference type="EMBL" id="CAJNOU010001108">
    <property type="protein sequence ID" value="CAF1152654.1"/>
    <property type="molecule type" value="Genomic_DNA"/>
</dbReference>
<feature type="domain" description="G-protein coupled receptors family 1 profile" evidence="6">
    <location>
        <begin position="66"/>
        <end position="329"/>
    </location>
</feature>
<dbReference type="InterPro" id="IPR017452">
    <property type="entry name" value="GPCR_Rhodpsn_7TM"/>
</dbReference>
<evidence type="ECO:0000259" key="6">
    <source>
        <dbReference type="PROSITE" id="PS50262"/>
    </source>
</evidence>
<dbReference type="InterPro" id="IPR000276">
    <property type="entry name" value="GPCR_Rhodpsn"/>
</dbReference>
<dbReference type="GO" id="GO:0004930">
    <property type="term" value="F:G protein-coupled receptor activity"/>
    <property type="evidence" value="ECO:0007669"/>
    <property type="project" value="InterPro"/>
</dbReference>
<keyword evidence="2 5" id="KW-0812">Transmembrane</keyword>
<reference evidence="7" key="1">
    <citation type="submission" date="2021-02" db="EMBL/GenBank/DDBJ databases">
        <authorList>
            <person name="Nowell W R."/>
        </authorList>
    </citation>
    <scope>NUCLEOTIDE SEQUENCE</scope>
</reference>
<feature type="transmembrane region" description="Helical" evidence="5">
    <location>
        <begin position="54"/>
        <end position="76"/>
    </location>
</feature>